<feature type="compositionally biased region" description="Basic and acidic residues" evidence="1">
    <location>
        <begin position="148"/>
        <end position="158"/>
    </location>
</feature>
<feature type="compositionally biased region" description="Basic and acidic residues" evidence="1">
    <location>
        <begin position="168"/>
        <end position="183"/>
    </location>
</feature>
<organism evidence="2 3">
    <name type="scientific">Porphyra umbilicalis</name>
    <name type="common">Purple laver</name>
    <name type="synonym">Red alga</name>
    <dbReference type="NCBI Taxonomy" id="2786"/>
    <lineage>
        <taxon>Eukaryota</taxon>
        <taxon>Rhodophyta</taxon>
        <taxon>Bangiophyceae</taxon>
        <taxon>Bangiales</taxon>
        <taxon>Bangiaceae</taxon>
        <taxon>Porphyra</taxon>
    </lineage>
</organism>
<evidence type="ECO:0000313" key="3">
    <source>
        <dbReference type="Proteomes" id="UP000218209"/>
    </source>
</evidence>
<feature type="compositionally biased region" description="Basic residues" evidence="1">
    <location>
        <begin position="94"/>
        <end position="104"/>
    </location>
</feature>
<reference evidence="2 3" key="1">
    <citation type="submission" date="2017-03" db="EMBL/GenBank/DDBJ databases">
        <title>WGS assembly of Porphyra umbilicalis.</title>
        <authorList>
            <person name="Brawley S.H."/>
            <person name="Blouin N.A."/>
            <person name="Ficko-Blean E."/>
            <person name="Wheeler G.L."/>
            <person name="Lohr M."/>
            <person name="Goodson H.V."/>
            <person name="Jenkins J.W."/>
            <person name="Blaby-Haas C.E."/>
            <person name="Helliwell K.E."/>
            <person name="Chan C."/>
            <person name="Marriage T."/>
            <person name="Bhattacharya D."/>
            <person name="Klein A.S."/>
            <person name="Badis Y."/>
            <person name="Brodie J."/>
            <person name="Cao Y."/>
            <person name="Collen J."/>
            <person name="Dittami S.M."/>
            <person name="Gachon C.M."/>
            <person name="Green B.R."/>
            <person name="Karpowicz S."/>
            <person name="Kim J.W."/>
            <person name="Kudahl U."/>
            <person name="Lin S."/>
            <person name="Michel G."/>
            <person name="Mittag M."/>
            <person name="Olson B.J."/>
            <person name="Pangilinan J."/>
            <person name="Peng Y."/>
            <person name="Qiu H."/>
            <person name="Shu S."/>
            <person name="Singer J.T."/>
            <person name="Smith A.G."/>
            <person name="Sprecher B.N."/>
            <person name="Wagner V."/>
            <person name="Wang W."/>
            <person name="Wang Z.-Y."/>
            <person name="Yan J."/>
            <person name="Yarish C."/>
            <person name="Zoeuner-Riek S."/>
            <person name="Zhuang Y."/>
            <person name="Zou Y."/>
            <person name="Lindquist E.A."/>
            <person name="Grimwood J."/>
            <person name="Barry K."/>
            <person name="Rokhsar D.S."/>
            <person name="Schmutz J."/>
            <person name="Stiller J.W."/>
            <person name="Grossman A.R."/>
            <person name="Prochnik S.E."/>
        </authorList>
    </citation>
    <scope>NUCLEOTIDE SEQUENCE [LARGE SCALE GENOMIC DNA]</scope>
    <source>
        <strain evidence="2">4086291</strain>
    </source>
</reference>
<feature type="compositionally biased region" description="Polar residues" evidence="1">
    <location>
        <begin position="244"/>
        <end position="254"/>
    </location>
</feature>
<dbReference type="PANTHER" id="PTHR37463">
    <property type="entry name" value="GSL3115 PROTEIN"/>
    <property type="match status" value="1"/>
</dbReference>
<dbReference type="Pfam" id="PF10013">
    <property type="entry name" value="DUF2256"/>
    <property type="match status" value="1"/>
</dbReference>
<dbReference type="EMBL" id="KV918967">
    <property type="protein sequence ID" value="OSX74044.1"/>
    <property type="molecule type" value="Genomic_DNA"/>
</dbReference>
<dbReference type="OrthoDB" id="537467at2759"/>
<evidence type="ECO:0000256" key="1">
    <source>
        <dbReference type="SAM" id="MobiDB-lite"/>
    </source>
</evidence>
<feature type="compositionally biased region" description="Pro residues" evidence="1">
    <location>
        <begin position="308"/>
        <end position="318"/>
    </location>
</feature>
<dbReference type="AlphaFoldDB" id="A0A1X6NZL9"/>
<feature type="compositionally biased region" description="Basic and acidic residues" evidence="1">
    <location>
        <begin position="52"/>
        <end position="73"/>
    </location>
</feature>
<dbReference type="PANTHER" id="PTHR37463:SF5">
    <property type="entry name" value="DUF2256 DOMAIN-CONTAINING PROTEIN"/>
    <property type="match status" value="1"/>
</dbReference>
<evidence type="ECO:0008006" key="4">
    <source>
        <dbReference type="Google" id="ProtNLM"/>
    </source>
</evidence>
<accession>A0A1X6NZL9</accession>
<gene>
    <name evidence="2" type="ORF">BU14_0313s0030</name>
</gene>
<name>A0A1X6NZL9_PORUM</name>
<feature type="compositionally biased region" description="Low complexity" evidence="1">
    <location>
        <begin position="215"/>
        <end position="242"/>
    </location>
</feature>
<evidence type="ECO:0000313" key="2">
    <source>
        <dbReference type="EMBL" id="OSX74044.1"/>
    </source>
</evidence>
<feature type="compositionally biased region" description="Pro residues" evidence="1">
    <location>
        <begin position="277"/>
        <end position="288"/>
    </location>
</feature>
<feature type="region of interest" description="Disordered" evidence="1">
    <location>
        <begin position="387"/>
        <end position="418"/>
    </location>
</feature>
<feature type="region of interest" description="Disordered" evidence="1">
    <location>
        <begin position="1"/>
        <end position="357"/>
    </location>
</feature>
<feature type="compositionally biased region" description="Basic and acidic residues" evidence="1">
    <location>
        <begin position="105"/>
        <end position="119"/>
    </location>
</feature>
<keyword evidence="3" id="KW-1185">Reference proteome</keyword>
<sequence>MIPHNSGRAVHVPHVAPQATPPSTSPPNQVVPPRLSPPPVSARHVGGAALKGGDHLADDFVKKEPKANAEVRRQPPPPRPIVRVHGRDGGGGAPRHKGRVRPHIRHDGLDGVGGKRHEAPLIVVPRVGVGRRVRGGSGGVGGGRRHPAHVEGQADRRTRGGGGPPPTRRHEGAAAPKSDDGGGHRPPRRGGTPLDSGGDGATRPSGLGNGGAPVTAAATSGGIAPATGAGAPAAALAKTRAGSRTENANETTSGRNDDRRHKAGVTVLPQEHTGAPSPCPPPGLPRPPHAAAIRSRPPPRGLAVAAVTPPPPATLPPPDRARRFALAPPQARQRSSPPPPSGSGAMPRGVAKANLPSKVCVTCSRPFTWRKKWERCWDEVLTCSDRCKTARKAAARKERGGGTRGGGGGTPPPRGGHA</sequence>
<dbReference type="InterPro" id="IPR017136">
    <property type="entry name" value="UCP037205"/>
</dbReference>
<dbReference type="Proteomes" id="UP000218209">
    <property type="component" value="Unassembled WGS sequence"/>
</dbReference>
<protein>
    <recommendedName>
        <fullName evidence="4">DUF2256 domain-containing protein</fullName>
    </recommendedName>
</protein>
<proteinExistence type="predicted"/>